<reference evidence="3" key="1">
    <citation type="submission" date="2018-05" db="EMBL/GenBank/DDBJ databases">
        <authorList>
            <person name="Li X."/>
        </authorList>
    </citation>
    <scope>NUCLEOTIDE SEQUENCE [LARGE SCALE GENOMIC DNA]</scope>
    <source>
        <strain evidence="3">HKS-05</strain>
    </source>
</reference>
<dbReference type="PANTHER" id="PTHR33361:SF2">
    <property type="entry name" value="DUF885 DOMAIN-CONTAINING PROTEIN"/>
    <property type="match status" value="1"/>
</dbReference>
<proteinExistence type="predicted"/>
<accession>A0A328AXA3</accession>
<evidence type="ECO:0000313" key="3">
    <source>
        <dbReference type="Proteomes" id="UP000249842"/>
    </source>
</evidence>
<dbReference type="PANTHER" id="PTHR33361">
    <property type="entry name" value="GLR0591 PROTEIN"/>
    <property type="match status" value="1"/>
</dbReference>
<dbReference type="InterPro" id="IPR010281">
    <property type="entry name" value="DUF885"/>
</dbReference>
<feature type="signal peptide" evidence="1">
    <location>
        <begin position="1"/>
        <end position="19"/>
    </location>
</feature>
<feature type="chain" id="PRO_5016370892" evidence="1">
    <location>
        <begin position="20"/>
        <end position="582"/>
    </location>
</feature>
<sequence length="582" mass="64108">MRRLVLAFALALIAAPALADDRPLDALVAEYDAFSLAQDPITAGFEGDRSALARLPDVTPAADAMRKQALLAFQARLARIDRAGLSDPARLNRDFLGWTLDRRLQSLAFDEARFAFNSDAGFDQDLGYLASTTALNSEADVQAWLSRLRALPGYYVASIDNARRGIRTGWTQPRSTNESVLARARAAAATPVDADPLLKPFTGAAASIPPARLAAQREEAKALIAAQIRPAQRAFVAFLETEYLPASRPKLAVRTLPGGEAYYRWLVRNQTTTTLDPDQVHALGLSEVARIRAAMEASMAQTGFKGDLKAFVASLRADPRFYATSRQDLLEKASEIAKRVDDQLPRYFATLPRLSYGVRPVPAEIEETYTTGRYFPGSPKLGIAGGYMVNTSHLDQRPLYELPALTLHEAAPGHHIQIALGQELEGVPSFRRNADIAAFTEGWGLYSETLGGEMGIYRDPYERFGKLSYEMWRACRLVADTGLHWLGWSLDQARDCFSRNTALSPLNIDVELARYVSWPGQALAYKVGELKILGLRAKAREALGPRFDLRRFHDAVLLAGPLPLDLLEARIDAWIAAERARG</sequence>
<evidence type="ECO:0000256" key="1">
    <source>
        <dbReference type="SAM" id="SignalP"/>
    </source>
</evidence>
<dbReference type="AlphaFoldDB" id="A0A328AXA3"/>
<keyword evidence="1" id="KW-0732">Signal</keyword>
<dbReference type="Proteomes" id="UP000249842">
    <property type="component" value="Unassembled WGS sequence"/>
</dbReference>
<organism evidence="2 3">
    <name type="scientific">Phenylobacterium hankyongense</name>
    <dbReference type="NCBI Taxonomy" id="1813876"/>
    <lineage>
        <taxon>Bacteria</taxon>
        <taxon>Pseudomonadati</taxon>
        <taxon>Pseudomonadota</taxon>
        <taxon>Alphaproteobacteria</taxon>
        <taxon>Caulobacterales</taxon>
        <taxon>Caulobacteraceae</taxon>
        <taxon>Phenylobacterium</taxon>
    </lineage>
</organism>
<protein>
    <submittedName>
        <fullName evidence="2">DUF885 domain-containing protein</fullName>
    </submittedName>
</protein>
<name>A0A328AXA3_9CAUL</name>
<dbReference type="OrthoDB" id="9763405at2"/>
<gene>
    <name evidence="2" type="ORF">DJ021_05185</name>
</gene>
<evidence type="ECO:0000313" key="2">
    <source>
        <dbReference type="EMBL" id="RAK59237.1"/>
    </source>
</evidence>
<comment type="caution">
    <text evidence="2">The sequence shown here is derived from an EMBL/GenBank/DDBJ whole genome shotgun (WGS) entry which is preliminary data.</text>
</comment>
<dbReference type="RefSeq" id="WP_111456530.1">
    <property type="nucleotide sequence ID" value="NZ_QFYP01000001.1"/>
</dbReference>
<keyword evidence="3" id="KW-1185">Reference proteome</keyword>
<dbReference type="Pfam" id="PF05960">
    <property type="entry name" value="DUF885"/>
    <property type="match status" value="1"/>
</dbReference>
<dbReference type="EMBL" id="QFYP01000001">
    <property type="protein sequence ID" value="RAK59237.1"/>
    <property type="molecule type" value="Genomic_DNA"/>
</dbReference>